<dbReference type="InterPro" id="IPR052552">
    <property type="entry name" value="YeaO-like"/>
</dbReference>
<keyword evidence="2" id="KW-1185">Reference proteome</keyword>
<dbReference type="PANTHER" id="PTHR36849:SF1">
    <property type="entry name" value="CYTOPLASMIC PROTEIN"/>
    <property type="match status" value="1"/>
</dbReference>
<dbReference type="HOGENOM" id="CLU_137928_0_0_6"/>
<protein>
    <recommendedName>
        <fullName evidence="3">Uroporphyrin-III C-methyltransferase</fullName>
    </recommendedName>
</protein>
<name>B8GM44_THISH</name>
<dbReference type="Proteomes" id="UP000002383">
    <property type="component" value="Chromosome"/>
</dbReference>
<proteinExistence type="predicted"/>
<evidence type="ECO:0008006" key="3">
    <source>
        <dbReference type="Google" id="ProtNLM"/>
    </source>
</evidence>
<dbReference type="OrthoDB" id="9790745at2"/>
<evidence type="ECO:0000313" key="2">
    <source>
        <dbReference type="Proteomes" id="UP000002383"/>
    </source>
</evidence>
<dbReference type="Pfam" id="PF22752">
    <property type="entry name" value="DUF488-N3i"/>
    <property type="match status" value="1"/>
</dbReference>
<dbReference type="EMBL" id="CP001339">
    <property type="protein sequence ID" value="ACL73631.1"/>
    <property type="molecule type" value="Genomic_DNA"/>
</dbReference>
<accession>B8GM44</accession>
<reference evidence="1 2" key="1">
    <citation type="journal article" date="2011" name="Stand. Genomic Sci.">
        <title>Complete genome sequence of 'Thioalkalivibrio sulfidophilus' HL-EbGr7.</title>
        <authorList>
            <person name="Muyzer G."/>
            <person name="Sorokin D.Y."/>
            <person name="Mavromatis K."/>
            <person name="Lapidus A."/>
            <person name="Clum A."/>
            <person name="Ivanova N."/>
            <person name="Pati A."/>
            <person name="d'Haeseleer P."/>
            <person name="Woyke T."/>
            <person name="Kyrpides N.C."/>
        </authorList>
    </citation>
    <scope>NUCLEOTIDE SEQUENCE [LARGE SCALE GENOMIC DNA]</scope>
    <source>
        <strain evidence="1 2">HL-EbGR7</strain>
    </source>
</reference>
<dbReference type="eggNOG" id="COG3189">
    <property type="taxonomic scope" value="Bacteria"/>
</dbReference>
<sequence length="138" mass="15722">MTERIALKRIYAAPGADNGLRVLVDRIWPRGVRKADAKVDLWLREIAPSHELRRWFAHEPARWEAFRARYRDEIARVPEAVETLLAHCRAGTVTLLFAARDGEHNNAVVLREVLLEELAEEARANEPASPVCYRGDDA</sequence>
<dbReference type="PANTHER" id="PTHR36849">
    <property type="entry name" value="CYTOPLASMIC PROTEIN-RELATED"/>
    <property type="match status" value="1"/>
</dbReference>
<gene>
    <name evidence="1" type="ordered locus">Tgr7_2555</name>
</gene>
<dbReference type="RefSeq" id="WP_012639106.1">
    <property type="nucleotide sequence ID" value="NC_011901.1"/>
</dbReference>
<evidence type="ECO:0000313" key="1">
    <source>
        <dbReference type="EMBL" id="ACL73631.1"/>
    </source>
</evidence>
<dbReference type="KEGG" id="tgr:Tgr7_2555"/>
<dbReference type="AlphaFoldDB" id="B8GM44"/>
<dbReference type="STRING" id="396588.Tgr7_2555"/>
<organism evidence="1 2">
    <name type="scientific">Thioalkalivibrio sulfidiphilus (strain HL-EbGR7)</name>
    <dbReference type="NCBI Taxonomy" id="396588"/>
    <lineage>
        <taxon>Bacteria</taxon>
        <taxon>Pseudomonadati</taxon>
        <taxon>Pseudomonadota</taxon>
        <taxon>Gammaproteobacteria</taxon>
        <taxon>Chromatiales</taxon>
        <taxon>Ectothiorhodospiraceae</taxon>
        <taxon>Thioalkalivibrio</taxon>
    </lineage>
</organism>